<dbReference type="Pfam" id="PF03748">
    <property type="entry name" value="FliL"/>
    <property type="match status" value="1"/>
</dbReference>
<accession>A0A1M5N3P2</accession>
<gene>
    <name evidence="12" type="ORF">SAMN05216361_3065</name>
</gene>
<evidence type="ECO:0000256" key="4">
    <source>
        <dbReference type="ARBA" id="ARBA00022475"/>
    </source>
</evidence>
<keyword evidence="8" id="KW-1133">Transmembrane helix</keyword>
<dbReference type="OrthoDB" id="5588622at2"/>
<dbReference type="PANTHER" id="PTHR35091">
    <property type="entry name" value="FLAGELLAR PROTEIN FLIL"/>
    <property type="match status" value="1"/>
</dbReference>
<dbReference type="GO" id="GO:0005886">
    <property type="term" value="C:plasma membrane"/>
    <property type="evidence" value="ECO:0007669"/>
    <property type="project" value="UniProtKB-SubCell"/>
</dbReference>
<dbReference type="EMBL" id="FQWD01000005">
    <property type="protein sequence ID" value="SHG84184.1"/>
    <property type="molecule type" value="Genomic_DNA"/>
</dbReference>
<evidence type="ECO:0000256" key="2">
    <source>
        <dbReference type="ARBA" id="ARBA00004162"/>
    </source>
</evidence>
<evidence type="ECO:0000256" key="7">
    <source>
        <dbReference type="ARBA" id="ARBA00022779"/>
    </source>
</evidence>
<organism evidence="12 13">
    <name type="scientific">Marisediminitalea aggregata</name>
    <dbReference type="NCBI Taxonomy" id="634436"/>
    <lineage>
        <taxon>Bacteria</taxon>
        <taxon>Pseudomonadati</taxon>
        <taxon>Pseudomonadota</taxon>
        <taxon>Gammaproteobacteria</taxon>
        <taxon>Alteromonadales</taxon>
        <taxon>Alteromonadaceae</taxon>
        <taxon>Marisediminitalea</taxon>
    </lineage>
</organism>
<feature type="signal peptide" evidence="11">
    <location>
        <begin position="1"/>
        <end position="17"/>
    </location>
</feature>
<keyword evidence="10" id="KW-0997">Cell inner membrane</keyword>
<keyword evidence="13" id="KW-1185">Reference proteome</keyword>
<evidence type="ECO:0000256" key="8">
    <source>
        <dbReference type="ARBA" id="ARBA00022989"/>
    </source>
</evidence>
<keyword evidence="5 10" id="KW-0145">Chemotaxis</keyword>
<keyword evidence="7 10" id="KW-0283">Flagellar rotation</keyword>
<evidence type="ECO:0000313" key="13">
    <source>
        <dbReference type="Proteomes" id="UP000184520"/>
    </source>
</evidence>
<proteinExistence type="inferred from homology"/>
<sequence length="134" mass="15037">MKQFVLLVMLLGTGLFAAPTLAQDKPSYAYIGIEPEIVTNYLGTSAIKLGYVRVMIEVMVSDVDQLELVEHHMPLLRSTAIEIFGRQPEEKVKSLTGREDIRRAILAAFQDLMSKETGAPVIKEIIFTKYLHQS</sequence>
<dbReference type="PANTHER" id="PTHR35091:SF5">
    <property type="entry name" value="FLAGELLAR PROTEIN FLIL"/>
    <property type="match status" value="1"/>
</dbReference>
<keyword evidence="12" id="KW-0969">Cilium</keyword>
<evidence type="ECO:0000256" key="5">
    <source>
        <dbReference type="ARBA" id="ARBA00022500"/>
    </source>
</evidence>
<reference evidence="13" key="1">
    <citation type="submission" date="2016-11" db="EMBL/GenBank/DDBJ databases">
        <authorList>
            <person name="Varghese N."/>
            <person name="Submissions S."/>
        </authorList>
    </citation>
    <scope>NUCLEOTIDE SEQUENCE [LARGE SCALE GENOMIC DNA]</scope>
    <source>
        <strain evidence="13">CGMCC 1.8995</strain>
    </source>
</reference>
<keyword evidence="11" id="KW-0732">Signal</keyword>
<evidence type="ECO:0000256" key="3">
    <source>
        <dbReference type="ARBA" id="ARBA00008281"/>
    </source>
</evidence>
<comment type="similarity">
    <text evidence="3 10">Belongs to the FliL family.</text>
</comment>
<keyword evidence="9 10" id="KW-0472">Membrane</keyword>
<keyword evidence="12" id="KW-0966">Cell projection</keyword>
<keyword evidence="6" id="KW-0812">Transmembrane</keyword>
<comment type="function">
    <text evidence="1 10">Controls the rotational direction of flagella during chemotaxis.</text>
</comment>
<comment type="subcellular location">
    <subcellularLocation>
        <location evidence="10">Cell inner membrane</location>
    </subcellularLocation>
    <subcellularLocation>
        <location evidence="2">Cell membrane</location>
        <topology evidence="2">Single-pass membrane protein</topology>
    </subcellularLocation>
</comment>
<protein>
    <recommendedName>
        <fullName evidence="10">Flagellar protein FliL</fullName>
    </recommendedName>
</protein>
<evidence type="ECO:0000256" key="11">
    <source>
        <dbReference type="SAM" id="SignalP"/>
    </source>
</evidence>
<dbReference type="Proteomes" id="UP000184520">
    <property type="component" value="Unassembled WGS sequence"/>
</dbReference>
<evidence type="ECO:0000256" key="1">
    <source>
        <dbReference type="ARBA" id="ARBA00002254"/>
    </source>
</evidence>
<feature type="chain" id="PRO_5012635425" description="Flagellar protein FliL" evidence="11">
    <location>
        <begin position="18"/>
        <end position="134"/>
    </location>
</feature>
<name>A0A1M5N3P2_9ALTE</name>
<keyword evidence="4" id="KW-1003">Cell membrane</keyword>
<dbReference type="InterPro" id="IPR005503">
    <property type="entry name" value="FliL"/>
</dbReference>
<dbReference type="STRING" id="634436.SAMN05216361_3065"/>
<dbReference type="GO" id="GO:0006935">
    <property type="term" value="P:chemotaxis"/>
    <property type="evidence" value="ECO:0007669"/>
    <property type="project" value="UniProtKB-KW"/>
</dbReference>
<dbReference type="GO" id="GO:0071978">
    <property type="term" value="P:bacterial-type flagellum-dependent swarming motility"/>
    <property type="evidence" value="ECO:0007669"/>
    <property type="project" value="TreeGrafter"/>
</dbReference>
<evidence type="ECO:0000256" key="9">
    <source>
        <dbReference type="ARBA" id="ARBA00023136"/>
    </source>
</evidence>
<dbReference type="GO" id="GO:0009425">
    <property type="term" value="C:bacterial-type flagellum basal body"/>
    <property type="evidence" value="ECO:0007669"/>
    <property type="project" value="InterPro"/>
</dbReference>
<evidence type="ECO:0000256" key="10">
    <source>
        <dbReference type="RuleBase" id="RU364125"/>
    </source>
</evidence>
<evidence type="ECO:0000256" key="6">
    <source>
        <dbReference type="ARBA" id="ARBA00022692"/>
    </source>
</evidence>
<dbReference type="AlphaFoldDB" id="A0A1M5N3P2"/>
<evidence type="ECO:0000313" key="12">
    <source>
        <dbReference type="EMBL" id="SHG84184.1"/>
    </source>
</evidence>
<keyword evidence="12" id="KW-0282">Flagellum</keyword>